<evidence type="ECO:0000256" key="2">
    <source>
        <dbReference type="ARBA" id="ARBA00022801"/>
    </source>
</evidence>
<dbReference type="GO" id="GO:0016042">
    <property type="term" value="P:lipid catabolic process"/>
    <property type="evidence" value="ECO:0007669"/>
    <property type="project" value="UniProtKB-KW"/>
</dbReference>
<protein>
    <recommendedName>
        <fullName evidence="1">1-alkyl-2-acetylglycerophosphocholine esterase</fullName>
        <ecNumber evidence="1">3.1.1.47</ecNumber>
    </recommendedName>
</protein>
<organism evidence="5 6">
    <name type="scientific">Clytia hemisphaerica</name>
    <dbReference type="NCBI Taxonomy" id="252671"/>
    <lineage>
        <taxon>Eukaryota</taxon>
        <taxon>Metazoa</taxon>
        <taxon>Cnidaria</taxon>
        <taxon>Hydrozoa</taxon>
        <taxon>Hydroidolina</taxon>
        <taxon>Leptothecata</taxon>
        <taxon>Obeliida</taxon>
        <taxon>Clytiidae</taxon>
        <taxon>Clytia</taxon>
    </lineage>
</organism>
<dbReference type="PANTHER" id="PTHR10272:SF0">
    <property type="entry name" value="PLATELET-ACTIVATING FACTOR ACETYLHYDROLASE"/>
    <property type="match status" value="1"/>
</dbReference>
<evidence type="ECO:0000313" key="6">
    <source>
        <dbReference type="Proteomes" id="UP000594262"/>
    </source>
</evidence>
<keyword evidence="2" id="KW-0378">Hydrolase</keyword>
<evidence type="ECO:0000256" key="4">
    <source>
        <dbReference type="ARBA" id="ARBA00023098"/>
    </source>
</evidence>
<dbReference type="SUPFAM" id="SSF53474">
    <property type="entry name" value="alpha/beta-Hydrolases"/>
    <property type="match status" value="1"/>
</dbReference>
<keyword evidence="3" id="KW-0442">Lipid degradation</keyword>
<name>A0A7M5UMK2_9CNID</name>
<evidence type="ECO:0000313" key="5">
    <source>
        <dbReference type="EnsemblMetazoa" id="CLYHEMP001665.4"/>
    </source>
</evidence>
<dbReference type="EC" id="3.1.1.47" evidence="1"/>
<keyword evidence="4" id="KW-0443">Lipid metabolism</keyword>
<dbReference type="Proteomes" id="UP000594262">
    <property type="component" value="Unplaced"/>
</dbReference>
<dbReference type="AlphaFoldDB" id="A0A7M5UMK2"/>
<sequence length="452" mass="51685">MGLPKPSGPFVVGCADIMTKVVQMPTNLTCPSSVLEKGVDFGMFARIYYPTEDESSKHYKEAKILPDEQTSLYASSMFSIFKLKWLSGLASFALRGALQHSFIDAPLIPQSKYDKTLGLDDETNKKFPLVVFSHGLIGFRHIYSTFCSDLASHGYVVASVEHRDGSALPTYFMDPETNKATSLPYMDHPTTENADEEIIQMRNKQVNRRAEEVSKLLDLLHVVNKEPEIIENLFPSTFDLKTLKGRLDVEEPLIIGHSFGGATTLNSINKDDRFKCAIVLDPWFLPLTEDEFYESGLKKPTFTIFTERFNWNKNIQRCQRFLDGLPKDYGEVITLKNAVHWDQCDGPGFMPWFLRAIGKFTGGIPQDHDYQQGIILQRQIILDYFGKYLKQKTYPMPLLTDDYLLPDNFFLGMRVFNNKEKTEEVIEDEETIPSKEQVVETGKEEMMKKEEL</sequence>
<dbReference type="EnsemblMetazoa" id="CLYHEMT001665.4">
    <property type="protein sequence ID" value="CLYHEMP001665.4"/>
    <property type="gene ID" value="CLYHEMG001665"/>
</dbReference>
<dbReference type="Gene3D" id="3.40.50.1820">
    <property type="entry name" value="alpha/beta hydrolase"/>
    <property type="match status" value="1"/>
</dbReference>
<dbReference type="InterPro" id="IPR029058">
    <property type="entry name" value="AB_hydrolase_fold"/>
</dbReference>
<evidence type="ECO:0000256" key="1">
    <source>
        <dbReference type="ARBA" id="ARBA00013201"/>
    </source>
</evidence>
<dbReference type="RefSeq" id="XP_066913526.1">
    <property type="nucleotide sequence ID" value="XM_067057425.1"/>
</dbReference>
<proteinExistence type="predicted"/>
<evidence type="ECO:0000256" key="3">
    <source>
        <dbReference type="ARBA" id="ARBA00022963"/>
    </source>
</evidence>
<dbReference type="GeneID" id="136800767"/>
<keyword evidence="6" id="KW-1185">Reference proteome</keyword>
<dbReference type="PANTHER" id="PTHR10272">
    <property type="entry name" value="PLATELET-ACTIVATING FACTOR ACETYLHYDROLASE"/>
    <property type="match status" value="1"/>
</dbReference>
<reference evidence="5" key="1">
    <citation type="submission" date="2021-01" db="UniProtKB">
        <authorList>
            <consortium name="EnsemblMetazoa"/>
        </authorList>
    </citation>
    <scope>IDENTIFICATION</scope>
</reference>
<dbReference type="Pfam" id="PF03403">
    <property type="entry name" value="PAF-AH_p_II"/>
    <property type="match status" value="1"/>
</dbReference>
<dbReference type="GO" id="GO:0003847">
    <property type="term" value="F:1-alkyl-2-acetylglycerophosphocholine esterase activity"/>
    <property type="evidence" value="ECO:0007669"/>
    <property type="project" value="UniProtKB-EC"/>
</dbReference>
<accession>A0A7M5UMK2</accession>
<dbReference type="OrthoDB" id="2363873at2759"/>